<proteinExistence type="predicted"/>
<organism evidence="2 3">
    <name type="scientific">Salegentibacter agarivorans</name>
    <dbReference type="NCBI Taxonomy" id="345907"/>
    <lineage>
        <taxon>Bacteria</taxon>
        <taxon>Pseudomonadati</taxon>
        <taxon>Bacteroidota</taxon>
        <taxon>Flavobacteriia</taxon>
        <taxon>Flavobacteriales</taxon>
        <taxon>Flavobacteriaceae</taxon>
        <taxon>Salegentibacter</taxon>
    </lineage>
</organism>
<protein>
    <submittedName>
        <fullName evidence="2">F5/8 type C domain-containing protein</fullName>
    </submittedName>
</protein>
<dbReference type="InterPro" id="IPR000421">
    <property type="entry name" value="FA58C"/>
</dbReference>
<sequence length="124" mass="14244">MNENDDAEKIIDADENSVWTKQGKLPQEVIVDLGKTYNLKGFTYLPQQSRWLQGVIADYEFMLSENGKQWQKVSEGEFSNIKNNPIEQLIEFKTTKARYFKFVGKRSADDTEVFGIAEIGVITE</sequence>
<gene>
    <name evidence="2" type="ORF">SAMN04488033_101200</name>
</gene>
<dbReference type="PROSITE" id="PS50022">
    <property type="entry name" value="FA58C_3"/>
    <property type="match status" value="1"/>
</dbReference>
<dbReference type="Pfam" id="PF00754">
    <property type="entry name" value="F5_F8_type_C"/>
    <property type="match status" value="1"/>
</dbReference>
<dbReference type="EMBL" id="FOOH01000001">
    <property type="protein sequence ID" value="SFF59210.1"/>
    <property type="molecule type" value="Genomic_DNA"/>
</dbReference>
<dbReference type="Proteomes" id="UP000199116">
    <property type="component" value="Unassembled WGS sequence"/>
</dbReference>
<evidence type="ECO:0000313" key="2">
    <source>
        <dbReference type="EMBL" id="SFF59210.1"/>
    </source>
</evidence>
<dbReference type="RefSeq" id="WP_177195635.1">
    <property type="nucleotide sequence ID" value="NZ_FOOH01000001.1"/>
</dbReference>
<keyword evidence="3" id="KW-1185">Reference proteome</keyword>
<feature type="domain" description="F5/8 type C" evidence="1">
    <location>
        <begin position="1"/>
        <end position="121"/>
    </location>
</feature>
<dbReference type="InterPro" id="IPR008979">
    <property type="entry name" value="Galactose-bd-like_sf"/>
</dbReference>
<reference evidence="3" key="1">
    <citation type="submission" date="2016-10" db="EMBL/GenBank/DDBJ databases">
        <authorList>
            <person name="Varghese N."/>
            <person name="Submissions S."/>
        </authorList>
    </citation>
    <scope>NUCLEOTIDE SEQUENCE [LARGE SCALE GENOMIC DNA]</scope>
    <source>
        <strain evidence="3">DSM 23515</strain>
    </source>
</reference>
<accession>A0A1I2JZ70</accession>
<dbReference type="AlphaFoldDB" id="A0A1I2JZ70"/>
<name>A0A1I2JZ70_9FLAO</name>
<evidence type="ECO:0000259" key="1">
    <source>
        <dbReference type="PROSITE" id="PS50022"/>
    </source>
</evidence>
<evidence type="ECO:0000313" key="3">
    <source>
        <dbReference type="Proteomes" id="UP000199116"/>
    </source>
</evidence>
<dbReference type="SUPFAM" id="SSF49785">
    <property type="entry name" value="Galactose-binding domain-like"/>
    <property type="match status" value="1"/>
</dbReference>
<dbReference type="Gene3D" id="2.60.120.260">
    <property type="entry name" value="Galactose-binding domain-like"/>
    <property type="match status" value="1"/>
</dbReference>